<dbReference type="EMBL" id="JAIRBT010000029">
    <property type="protein sequence ID" value="MBZ6067882.1"/>
    <property type="molecule type" value="Genomic_DNA"/>
</dbReference>
<name>A0ABS7VFQ2_9GAMM</name>
<evidence type="ECO:0000256" key="1">
    <source>
        <dbReference type="SAM" id="MobiDB-lite"/>
    </source>
</evidence>
<accession>A0ABS7VFQ2</accession>
<feature type="compositionally biased region" description="Basic and acidic residues" evidence="1">
    <location>
        <begin position="105"/>
        <end position="128"/>
    </location>
</feature>
<comment type="caution">
    <text evidence="3">The sequence shown here is derived from an EMBL/GenBank/DDBJ whole genome shotgun (WGS) entry which is preliminary data.</text>
</comment>
<evidence type="ECO:0000313" key="3">
    <source>
        <dbReference type="EMBL" id="MBZ6067882.1"/>
    </source>
</evidence>
<feature type="region of interest" description="Disordered" evidence="1">
    <location>
        <begin position="102"/>
        <end position="128"/>
    </location>
</feature>
<keyword evidence="4" id="KW-1185">Reference proteome</keyword>
<dbReference type="RefSeq" id="WP_224163500.1">
    <property type="nucleotide sequence ID" value="NZ_JAIRBT010000029.1"/>
</dbReference>
<dbReference type="Pfam" id="PF10986">
    <property type="entry name" value="ZrgA"/>
    <property type="match status" value="1"/>
</dbReference>
<reference evidence="3 4" key="1">
    <citation type="submission" date="2021-09" db="EMBL/GenBank/DDBJ databases">
        <title>Aeromonas schubertii isolated from Asian sea bass.</title>
        <authorList>
            <person name="Pinpimai K."/>
        </authorList>
    </citation>
    <scope>NUCLEOTIDE SEQUENCE [LARGE SCALE GENOMIC DNA]</scope>
    <source>
        <strain evidence="3 4">CHULA2021a</strain>
    </source>
</reference>
<sequence>MKRLALMMAAVAFSAAAHHDDHANAGHGAHEHGHGQLNLVLDGDQLMLELTAPAADLIGFEHAPRNDTEKARMDQALARLKSAEGLFVLTPAAGCTLTGQQVQAGHEEHDHDADDHDHDHDAADHHEGHADMGATYTFTCQQPAALKGIEASLFTLYPSLEKLTVQGLIPGGQVAGELTPGNRILGW</sequence>
<feature type="chain" id="PRO_5045560959" evidence="2">
    <location>
        <begin position="20"/>
        <end position="187"/>
    </location>
</feature>
<gene>
    <name evidence="3" type="ORF">LA374_16950</name>
</gene>
<dbReference type="Proteomes" id="UP000774958">
    <property type="component" value="Unassembled WGS sequence"/>
</dbReference>
<dbReference type="InterPro" id="IPR021253">
    <property type="entry name" value="ZrgA-like"/>
</dbReference>
<evidence type="ECO:0000313" key="4">
    <source>
        <dbReference type="Proteomes" id="UP000774958"/>
    </source>
</evidence>
<feature type="signal peptide" evidence="2">
    <location>
        <begin position="1"/>
        <end position="19"/>
    </location>
</feature>
<evidence type="ECO:0000256" key="2">
    <source>
        <dbReference type="SAM" id="SignalP"/>
    </source>
</evidence>
<protein>
    <submittedName>
        <fullName evidence="3">DUF2796 domain-containing protein</fullName>
    </submittedName>
</protein>
<organism evidence="3 4">
    <name type="scientific">Aeromonas schubertii</name>
    <dbReference type="NCBI Taxonomy" id="652"/>
    <lineage>
        <taxon>Bacteria</taxon>
        <taxon>Pseudomonadati</taxon>
        <taxon>Pseudomonadota</taxon>
        <taxon>Gammaproteobacteria</taxon>
        <taxon>Aeromonadales</taxon>
        <taxon>Aeromonadaceae</taxon>
        <taxon>Aeromonas</taxon>
    </lineage>
</organism>
<proteinExistence type="predicted"/>
<keyword evidence="2" id="KW-0732">Signal</keyword>